<dbReference type="InterPro" id="IPR052953">
    <property type="entry name" value="Ser-rich/MCO-related"/>
</dbReference>
<feature type="compositionally biased region" description="Basic and acidic residues" evidence="1">
    <location>
        <begin position="83"/>
        <end position="101"/>
    </location>
</feature>
<evidence type="ECO:0000256" key="1">
    <source>
        <dbReference type="SAM" id="MobiDB-lite"/>
    </source>
</evidence>
<protein>
    <submittedName>
        <fullName evidence="2">Putative serine-threonine rich</fullName>
    </submittedName>
</protein>
<dbReference type="OrthoDB" id="2331100at2759"/>
<organism evidence="2 3">
    <name type="scientific">Phaeomoniella chlamydospora</name>
    <name type="common">Phaeoacremonium chlamydosporum</name>
    <dbReference type="NCBI Taxonomy" id="158046"/>
    <lineage>
        <taxon>Eukaryota</taxon>
        <taxon>Fungi</taxon>
        <taxon>Dikarya</taxon>
        <taxon>Ascomycota</taxon>
        <taxon>Pezizomycotina</taxon>
        <taxon>Eurotiomycetes</taxon>
        <taxon>Chaetothyriomycetidae</taxon>
        <taxon>Phaeomoniellales</taxon>
        <taxon>Phaeomoniellaceae</taxon>
        <taxon>Phaeomoniella</taxon>
    </lineage>
</organism>
<comment type="caution">
    <text evidence="2">The sequence shown here is derived from an EMBL/GenBank/DDBJ whole genome shotgun (WGS) entry which is preliminary data.</text>
</comment>
<dbReference type="InterPro" id="IPR008972">
    <property type="entry name" value="Cupredoxin"/>
</dbReference>
<keyword evidence="3" id="KW-1185">Reference proteome</keyword>
<evidence type="ECO:0000313" key="3">
    <source>
        <dbReference type="Proteomes" id="UP000053317"/>
    </source>
</evidence>
<dbReference type="InterPro" id="IPR047313">
    <property type="entry name" value="SMN_C"/>
</dbReference>
<name>A0A0G2E069_PHACM</name>
<dbReference type="AlphaFoldDB" id="A0A0G2E069"/>
<reference evidence="2 3" key="1">
    <citation type="submission" date="2015-05" db="EMBL/GenBank/DDBJ databases">
        <title>Distinctive expansion of gene families associated with plant cell wall degradation and secondary metabolism in the genomes of grapevine trunk pathogens.</title>
        <authorList>
            <person name="Lawrence D.P."/>
            <person name="Travadon R."/>
            <person name="Rolshausen P.E."/>
            <person name="Baumgartner K."/>
        </authorList>
    </citation>
    <scope>NUCLEOTIDE SEQUENCE [LARGE SCALE GENOMIC DNA]</scope>
    <source>
        <strain evidence="2">UCRPC4</strain>
    </source>
</reference>
<dbReference type="Proteomes" id="UP000053317">
    <property type="component" value="Unassembled WGS sequence"/>
</dbReference>
<feature type="region of interest" description="Disordered" evidence="1">
    <location>
        <begin position="28"/>
        <end position="109"/>
    </location>
</feature>
<accession>A0A0G2E069</accession>
<feature type="compositionally biased region" description="Acidic residues" evidence="1">
    <location>
        <begin position="54"/>
        <end position="64"/>
    </location>
</feature>
<dbReference type="EMBL" id="LCWF01000173">
    <property type="protein sequence ID" value="KKY15781.1"/>
    <property type="molecule type" value="Genomic_DNA"/>
</dbReference>
<sequence length="418" mass="43123">MKHLKNIRLVLYHSIAARGEDVQEVLKKADGYESETDEDSESKAYNGNGGSTDNIEEGEIDDESPSQKNKDLSENSTSQMEAHLAEHDQKPHSKHGIRGETESLPQIPEAVVQNVTDEGLRNLMMAWYYAGYYTGLREGQQSAGSSLLAVAAFASNDSSSSDSSSDNSNSQSVNIDTTTIVTSSSSSSSETVSITIVGINQGGGSQTQWSNNSAATVHQVIVGGDAGLVYTPDSISAAVGDMVQFVFMAQNHTVTQSSFTSPCVSSKGLDSGFVANANNSISPAPYLVFQVQTADPIWMYCRQTGHCGQGMTFSINPTADKTQAAFKAAAIAQNGTATSSTTTAAAAAATSSVAAASASVVAGTGSTASGQCTCSCLCGTSAFASVEQGVGMSGGLAGSIAAAQVGVMGKRRAFDLIS</sequence>
<dbReference type="CDD" id="cd22852">
    <property type="entry name" value="SMN_C"/>
    <property type="match status" value="1"/>
</dbReference>
<evidence type="ECO:0000313" key="2">
    <source>
        <dbReference type="EMBL" id="KKY15781.1"/>
    </source>
</evidence>
<dbReference type="PANTHER" id="PTHR34883">
    <property type="entry name" value="SERINE-RICH PROTEIN, PUTATIVE-RELATED-RELATED"/>
    <property type="match status" value="1"/>
</dbReference>
<dbReference type="Gene3D" id="2.60.40.420">
    <property type="entry name" value="Cupredoxins - blue copper proteins"/>
    <property type="match status" value="1"/>
</dbReference>
<reference evidence="2 3" key="2">
    <citation type="submission" date="2015-05" db="EMBL/GenBank/DDBJ databases">
        <authorList>
            <person name="Morales-Cruz A."/>
            <person name="Amrine K.C."/>
            <person name="Cantu D."/>
        </authorList>
    </citation>
    <scope>NUCLEOTIDE SEQUENCE [LARGE SCALE GENOMIC DNA]</scope>
    <source>
        <strain evidence="2">UCRPC4</strain>
    </source>
</reference>
<gene>
    <name evidence="2" type="ORF">UCRPC4_g06134</name>
</gene>
<dbReference type="PANTHER" id="PTHR34883:SF4">
    <property type="entry name" value="CUPREDOXIN"/>
    <property type="match status" value="1"/>
</dbReference>
<proteinExistence type="predicted"/>
<dbReference type="CDD" id="cd00920">
    <property type="entry name" value="Cupredoxin"/>
    <property type="match status" value="1"/>
</dbReference>
<dbReference type="SUPFAM" id="SSF49503">
    <property type="entry name" value="Cupredoxins"/>
    <property type="match status" value="1"/>
</dbReference>